<sequence length="628" mass="67718">MQSLSEYEAEERRYQSLVEAEDQGVEDDVPVLILFYPGPWPDIDSTPAPPSYTAEDTATSCNLYPSLLAPDSEMACGVQLDSIPEDDTPPGSQYHMPVMSSPLGTQPNIFEPPAEYEGPVQESDLDSDGTLAELSFTVNEPTQATGVSYRVRPAHWAPSPIVRARELVESSPRSQVTHRRPATSRQGSSHSIGVVTVARGRSRSRDSASSRRPSSEHHSSQSRVGSRRNSGSHTSALLRGMDISTSAPGSRQTSLGSYAGAMPPDVQVDTPQAQASGCTLCDDPFPGGATHVYPPTYAPPQSAMMEGSSEAVGLPAHRLPPPTGMSGTGAPAGGNRNGAFSNAYMHANYSNPNLYPNMVSAAGLNYGTPFGSPMAHTVPTFPLMSPRAQAGQMPAPTPTPSRSSTGNYTFHAALDAMQSPSLGPGPIAGTADVETFAEVQRNADAWKPSWDVFPLKVYCGYDLKVVAVQRDWDDADLLRALGAAYDTLRGRLRKYFSFMDVWYVTMVAAEKQYVFPQRVGPAKISAHRNMRMRYLLAHPAHMRGQREIIRALTARRGYGVEFVEQARLGRMALFTCGLFFVLLVIAVGYGACTGDWIGGFSIGSFFGQSFALPVGLLQVAASYLMREC</sequence>
<dbReference type="OrthoDB" id="2734283at2759"/>
<reference evidence="3 4" key="1">
    <citation type="journal article" date="2015" name="Sci. Rep.">
        <title>Chromosome-level genome map provides insights into diverse defense mechanisms in the medicinal fungus Ganoderma sinense.</title>
        <authorList>
            <person name="Zhu Y."/>
            <person name="Xu J."/>
            <person name="Sun C."/>
            <person name="Zhou S."/>
            <person name="Xu H."/>
            <person name="Nelson D.R."/>
            <person name="Qian J."/>
            <person name="Song J."/>
            <person name="Luo H."/>
            <person name="Xiang L."/>
            <person name="Li Y."/>
            <person name="Xu Z."/>
            <person name="Ji A."/>
            <person name="Wang L."/>
            <person name="Lu S."/>
            <person name="Hayward A."/>
            <person name="Sun W."/>
            <person name="Li X."/>
            <person name="Schwartz D.C."/>
            <person name="Wang Y."/>
            <person name="Chen S."/>
        </authorList>
    </citation>
    <scope>NUCLEOTIDE SEQUENCE [LARGE SCALE GENOMIC DNA]</scope>
    <source>
        <strain evidence="3 4">ZZ0214-1</strain>
    </source>
</reference>
<keyword evidence="2" id="KW-1133">Transmembrane helix</keyword>
<accession>A0A2G8S2Y8</accession>
<protein>
    <submittedName>
        <fullName evidence="3">Uncharacterized protein</fullName>
    </submittedName>
</protein>
<evidence type="ECO:0000313" key="4">
    <source>
        <dbReference type="Proteomes" id="UP000230002"/>
    </source>
</evidence>
<feature type="compositionally biased region" description="Basic and acidic residues" evidence="1">
    <location>
        <begin position="203"/>
        <end position="219"/>
    </location>
</feature>
<organism evidence="3 4">
    <name type="scientific">Ganoderma sinense ZZ0214-1</name>
    <dbReference type="NCBI Taxonomy" id="1077348"/>
    <lineage>
        <taxon>Eukaryota</taxon>
        <taxon>Fungi</taxon>
        <taxon>Dikarya</taxon>
        <taxon>Basidiomycota</taxon>
        <taxon>Agaricomycotina</taxon>
        <taxon>Agaricomycetes</taxon>
        <taxon>Polyporales</taxon>
        <taxon>Polyporaceae</taxon>
        <taxon>Ganoderma</taxon>
    </lineage>
</organism>
<comment type="caution">
    <text evidence="3">The sequence shown here is derived from an EMBL/GenBank/DDBJ whole genome shotgun (WGS) entry which is preliminary data.</text>
</comment>
<evidence type="ECO:0000256" key="2">
    <source>
        <dbReference type="SAM" id="Phobius"/>
    </source>
</evidence>
<keyword evidence="2" id="KW-0472">Membrane</keyword>
<evidence type="ECO:0000313" key="3">
    <source>
        <dbReference type="EMBL" id="PIL28136.1"/>
    </source>
</evidence>
<gene>
    <name evidence="3" type="ORF">GSI_09787</name>
</gene>
<keyword evidence="4" id="KW-1185">Reference proteome</keyword>
<dbReference type="EMBL" id="AYKW01000028">
    <property type="protein sequence ID" value="PIL28136.1"/>
    <property type="molecule type" value="Genomic_DNA"/>
</dbReference>
<feature type="compositionally biased region" description="Polar residues" evidence="1">
    <location>
        <begin position="243"/>
        <end position="256"/>
    </location>
</feature>
<feature type="transmembrane region" description="Helical" evidence="2">
    <location>
        <begin position="597"/>
        <end position="624"/>
    </location>
</feature>
<evidence type="ECO:0000256" key="1">
    <source>
        <dbReference type="SAM" id="MobiDB-lite"/>
    </source>
</evidence>
<proteinExistence type="predicted"/>
<dbReference type="Proteomes" id="UP000230002">
    <property type="component" value="Unassembled WGS sequence"/>
</dbReference>
<name>A0A2G8S2Y8_9APHY</name>
<feature type="region of interest" description="Disordered" evidence="1">
    <location>
        <begin position="167"/>
        <end position="271"/>
    </location>
</feature>
<feature type="transmembrane region" description="Helical" evidence="2">
    <location>
        <begin position="571"/>
        <end position="591"/>
    </location>
</feature>
<dbReference type="STRING" id="1077348.A0A2G8S2Y8"/>
<keyword evidence="2" id="KW-0812">Transmembrane</keyword>
<dbReference type="AlphaFoldDB" id="A0A2G8S2Y8"/>